<dbReference type="EMBL" id="REGN01009799">
    <property type="protein sequence ID" value="RNA00351.1"/>
    <property type="molecule type" value="Genomic_DNA"/>
</dbReference>
<dbReference type="AlphaFoldDB" id="A0A3M7PNN2"/>
<evidence type="ECO:0000313" key="1">
    <source>
        <dbReference type="EMBL" id="RNA00351.1"/>
    </source>
</evidence>
<sequence>MKFKDMMELAIVTYCVHIGTNTFNTIKNFTKIFQYLGSSTVCLVVTVLSHTMNVIHISTKELNEEKE</sequence>
<reference evidence="1 2" key="1">
    <citation type="journal article" date="2018" name="Sci. Rep.">
        <title>Genomic signatures of local adaptation to the degree of environmental predictability in rotifers.</title>
        <authorList>
            <person name="Franch-Gras L."/>
            <person name="Hahn C."/>
            <person name="Garcia-Roger E.M."/>
            <person name="Carmona M.J."/>
            <person name="Serra M."/>
            <person name="Gomez A."/>
        </authorList>
    </citation>
    <scope>NUCLEOTIDE SEQUENCE [LARGE SCALE GENOMIC DNA]</scope>
    <source>
        <strain evidence="1">HYR1</strain>
    </source>
</reference>
<accession>A0A3M7PNN2</accession>
<protein>
    <submittedName>
        <fullName evidence="1">Uncharacterized protein</fullName>
    </submittedName>
</protein>
<gene>
    <name evidence="1" type="ORF">BpHYR1_046745</name>
</gene>
<keyword evidence="2" id="KW-1185">Reference proteome</keyword>
<dbReference type="Proteomes" id="UP000276133">
    <property type="component" value="Unassembled WGS sequence"/>
</dbReference>
<comment type="caution">
    <text evidence="1">The sequence shown here is derived from an EMBL/GenBank/DDBJ whole genome shotgun (WGS) entry which is preliminary data.</text>
</comment>
<evidence type="ECO:0000313" key="2">
    <source>
        <dbReference type="Proteomes" id="UP000276133"/>
    </source>
</evidence>
<organism evidence="1 2">
    <name type="scientific">Brachionus plicatilis</name>
    <name type="common">Marine rotifer</name>
    <name type="synonym">Brachionus muelleri</name>
    <dbReference type="NCBI Taxonomy" id="10195"/>
    <lineage>
        <taxon>Eukaryota</taxon>
        <taxon>Metazoa</taxon>
        <taxon>Spiralia</taxon>
        <taxon>Gnathifera</taxon>
        <taxon>Rotifera</taxon>
        <taxon>Eurotatoria</taxon>
        <taxon>Monogononta</taxon>
        <taxon>Pseudotrocha</taxon>
        <taxon>Ploima</taxon>
        <taxon>Brachionidae</taxon>
        <taxon>Brachionus</taxon>
    </lineage>
</organism>
<proteinExistence type="predicted"/>
<name>A0A3M7PNN2_BRAPC</name>